<gene>
    <name evidence="1" type="ORF">ACFP1K_07470</name>
</gene>
<organism evidence="1 2">
    <name type="scientific">Sphaerisporangium aureirubrum</name>
    <dbReference type="NCBI Taxonomy" id="1544736"/>
    <lineage>
        <taxon>Bacteria</taxon>
        <taxon>Bacillati</taxon>
        <taxon>Actinomycetota</taxon>
        <taxon>Actinomycetes</taxon>
        <taxon>Streptosporangiales</taxon>
        <taxon>Streptosporangiaceae</taxon>
        <taxon>Sphaerisporangium</taxon>
    </lineage>
</organism>
<evidence type="ECO:0000313" key="1">
    <source>
        <dbReference type="EMBL" id="MFC6080995.1"/>
    </source>
</evidence>
<dbReference type="EMBL" id="JBHSRF010000007">
    <property type="protein sequence ID" value="MFC6080995.1"/>
    <property type="molecule type" value="Genomic_DNA"/>
</dbReference>
<keyword evidence="2" id="KW-1185">Reference proteome</keyword>
<sequence length="78" mass="8205">MADISQAVDEWNAAVPLGTLVRYWTGRREGEGQTGRTRTEARLLGGHTPVVWVTGESSCIALTHVQPATGEQAGGGDA</sequence>
<comment type="caution">
    <text evidence="1">The sequence shown here is derived from an EMBL/GenBank/DDBJ whole genome shotgun (WGS) entry which is preliminary data.</text>
</comment>
<dbReference type="RefSeq" id="WP_380748367.1">
    <property type="nucleotide sequence ID" value="NZ_JBHSRF010000007.1"/>
</dbReference>
<protein>
    <submittedName>
        <fullName evidence="1">Uncharacterized protein</fullName>
    </submittedName>
</protein>
<dbReference type="Proteomes" id="UP001596137">
    <property type="component" value="Unassembled WGS sequence"/>
</dbReference>
<evidence type="ECO:0000313" key="2">
    <source>
        <dbReference type="Proteomes" id="UP001596137"/>
    </source>
</evidence>
<reference evidence="2" key="1">
    <citation type="journal article" date="2019" name="Int. J. Syst. Evol. Microbiol.">
        <title>The Global Catalogue of Microorganisms (GCM) 10K type strain sequencing project: providing services to taxonomists for standard genome sequencing and annotation.</title>
        <authorList>
            <consortium name="The Broad Institute Genomics Platform"/>
            <consortium name="The Broad Institute Genome Sequencing Center for Infectious Disease"/>
            <person name="Wu L."/>
            <person name="Ma J."/>
        </authorList>
    </citation>
    <scope>NUCLEOTIDE SEQUENCE [LARGE SCALE GENOMIC DNA]</scope>
    <source>
        <strain evidence="2">JCM 30346</strain>
    </source>
</reference>
<proteinExistence type="predicted"/>
<accession>A0ABW1NCF6</accession>
<name>A0ABW1NCF6_9ACTN</name>